<dbReference type="EMBL" id="FOYW01000004">
    <property type="protein sequence ID" value="SFR85471.1"/>
    <property type="molecule type" value="Genomic_DNA"/>
</dbReference>
<keyword evidence="7" id="KW-0735">Signal-anchor</keyword>
<protein>
    <recommendedName>
        <fullName evidence="5 12">3-deoxy-D-manno-octulosonic acid transferase</fullName>
        <shortName evidence="12">Kdo transferase</shortName>
        <ecNumber evidence="4 12">2.4.99.12</ecNumber>
    </recommendedName>
    <alternativeName>
        <fullName evidence="8 12">Lipid IV(A) 3-deoxy-D-manno-octulosonic acid transferase</fullName>
    </alternativeName>
</protein>
<evidence type="ECO:0000256" key="3">
    <source>
        <dbReference type="ARBA" id="ARBA00006380"/>
    </source>
</evidence>
<organism evidence="14 15">
    <name type="scientific">Marinobacter daqiaonensis</name>
    <dbReference type="NCBI Taxonomy" id="650891"/>
    <lineage>
        <taxon>Bacteria</taxon>
        <taxon>Pseudomonadati</taxon>
        <taxon>Pseudomonadota</taxon>
        <taxon>Gammaproteobacteria</taxon>
        <taxon>Pseudomonadales</taxon>
        <taxon>Marinobacteraceae</taxon>
        <taxon>Marinobacter</taxon>
    </lineage>
</organism>
<dbReference type="InterPro" id="IPR038107">
    <property type="entry name" value="Glycos_transf_N_sf"/>
</dbReference>
<proteinExistence type="inferred from homology"/>
<keyword evidence="6 12" id="KW-0808">Transferase</keyword>
<dbReference type="OrthoDB" id="9789797at2"/>
<keyword evidence="7" id="KW-0812">Transmembrane</keyword>
<feature type="site" description="Transition state stabilizer" evidence="11">
    <location>
        <position position="207"/>
    </location>
</feature>
<dbReference type="STRING" id="650891.SAMN05216203_3496"/>
<evidence type="ECO:0000256" key="2">
    <source>
        <dbReference type="ARBA" id="ARBA00004713"/>
    </source>
</evidence>
<dbReference type="RefSeq" id="WP_092016307.1">
    <property type="nucleotide sequence ID" value="NZ_FOYW01000004.1"/>
</dbReference>
<keyword evidence="12" id="KW-1003">Cell membrane</keyword>
<dbReference type="Pfam" id="PF04413">
    <property type="entry name" value="Glycos_transf_N"/>
    <property type="match status" value="1"/>
</dbReference>
<dbReference type="GO" id="GO:0009245">
    <property type="term" value="P:lipid A biosynthetic process"/>
    <property type="evidence" value="ECO:0007669"/>
    <property type="project" value="TreeGrafter"/>
</dbReference>
<dbReference type="AlphaFoldDB" id="A0A1I6K2L8"/>
<evidence type="ECO:0000313" key="15">
    <source>
        <dbReference type="Proteomes" id="UP000198644"/>
    </source>
</evidence>
<feature type="domain" description="3-deoxy-D-manno-octulosonic-acid transferase N-terminal" evidence="13">
    <location>
        <begin position="34"/>
        <end position="210"/>
    </location>
</feature>
<dbReference type="PANTHER" id="PTHR42755:SF1">
    <property type="entry name" value="3-DEOXY-D-MANNO-OCTULOSONIC ACID TRANSFERASE, MITOCHONDRIAL-RELATED"/>
    <property type="match status" value="1"/>
</dbReference>
<feature type="site" description="Transition state stabilizer" evidence="11">
    <location>
        <position position="129"/>
    </location>
</feature>
<evidence type="ECO:0000256" key="12">
    <source>
        <dbReference type="RuleBase" id="RU365103"/>
    </source>
</evidence>
<dbReference type="NCBIfam" id="NF004388">
    <property type="entry name" value="PRK05749.1-4"/>
    <property type="match status" value="1"/>
</dbReference>
<evidence type="ECO:0000256" key="6">
    <source>
        <dbReference type="ARBA" id="ARBA00022679"/>
    </source>
</evidence>
<evidence type="ECO:0000256" key="11">
    <source>
        <dbReference type="PIRSR" id="PIRSR639901-2"/>
    </source>
</evidence>
<evidence type="ECO:0000256" key="9">
    <source>
        <dbReference type="ARBA" id="ARBA00049183"/>
    </source>
</evidence>
<keyword evidence="12" id="KW-0472">Membrane</keyword>
<keyword evidence="15" id="KW-1185">Reference proteome</keyword>
<evidence type="ECO:0000256" key="5">
    <source>
        <dbReference type="ARBA" id="ARBA00019077"/>
    </source>
</evidence>
<dbReference type="UniPathway" id="UPA00958"/>
<dbReference type="Proteomes" id="UP000198644">
    <property type="component" value="Unassembled WGS sequence"/>
</dbReference>
<dbReference type="GO" id="GO:0043842">
    <property type="term" value="F:Kdo transferase activity"/>
    <property type="evidence" value="ECO:0007669"/>
    <property type="project" value="UniProtKB-EC"/>
</dbReference>
<evidence type="ECO:0000256" key="8">
    <source>
        <dbReference type="ARBA" id="ARBA00031445"/>
    </source>
</evidence>
<dbReference type="PANTHER" id="PTHR42755">
    <property type="entry name" value="3-DEOXY-MANNO-OCTULOSONATE CYTIDYLYLTRANSFERASE"/>
    <property type="match status" value="1"/>
</dbReference>
<name>A0A1I6K2L8_9GAMM</name>
<keyword evidence="12" id="KW-0448">Lipopolysaccharide biosynthesis</keyword>
<comment type="pathway">
    <text evidence="2 12">Bacterial outer membrane biogenesis; LPS core biosynthesis.</text>
</comment>
<sequence length="428" mass="47359">MLHFLYSQCFRLILPFVLLRLWWQSRRNGGAANGWRQRLGFVPAMSEPVIWVHAVSVGETIAAGPLVKALLERRPDIPILMTAMTATGSGQARAMFGDRVLYAYSPYDTPGSVRRFVRRVHPCALAIMETELWPNLIREVSQRRCPVFLVNARLSARSAKGYRRVGSWVKTILGRLDWIAAQADEDARRFLTIGAREEAVSVTGSIKFDVDITPDVRRRAADLRQWIGGRPVWIAASTHDGEDEQLLAAHARVLQSTPGALLIIVPRHPERFDAVADLTRKKGFTLARRSADEAVAGAQVYLGDTMGELLVMYGAANVAFVGGSLIERGGHNPLEPAGWGIPVISGPHVFNFETIYRQLDRGQGLVRISQEQELANEVIRLLVNPEEAEAVGRAALAVVEANRGALDRVVEGILSRLKTAEAQNDLRR</sequence>
<dbReference type="InterPro" id="IPR039901">
    <property type="entry name" value="Kdotransferase"/>
</dbReference>
<evidence type="ECO:0000256" key="10">
    <source>
        <dbReference type="PIRSR" id="PIRSR639901-1"/>
    </source>
</evidence>
<dbReference type="GO" id="GO:0005886">
    <property type="term" value="C:plasma membrane"/>
    <property type="evidence" value="ECO:0007669"/>
    <property type="project" value="UniProtKB-SubCell"/>
</dbReference>
<gene>
    <name evidence="14" type="ORF">SAMN05216203_3496</name>
</gene>
<accession>A0A1I6K2L8</accession>
<feature type="active site" description="Proton acceptor" evidence="10">
    <location>
        <position position="59"/>
    </location>
</feature>
<evidence type="ECO:0000256" key="7">
    <source>
        <dbReference type="ARBA" id="ARBA00022968"/>
    </source>
</evidence>
<comment type="similarity">
    <text evidence="3">Belongs to the glycosyltransferase group 1 family. Glycosyltransferase 30 subfamily.</text>
</comment>
<comment type="catalytic activity">
    <reaction evidence="9 12">
        <text>lipid IVA (E. coli) + CMP-3-deoxy-beta-D-manno-octulosonate = alpha-Kdo-(2-&gt;6)-lipid IVA (E. coli) + CMP + H(+)</text>
        <dbReference type="Rhea" id="RHEA:28066"/>
        <dbReference type="ChEBI" id="CHEBI:15378"/>
        <dbReference type="ChEBI" id="CHEBI:58603"/>
        <dbReference type="ChEBI" id="CHEBI:60364"/>
        <dbReference type="ChEBI" id="CHEBI:60377"/>
        <dbReference type="ChEBI" id="CHEBI:85987"/>
        <dbReference type="EC" id="2.4.99.12"/>
    </reaction>
</comment>
<dbReference type="Gene3D" id="3.40.50.11720">
    <property type="entry name" value="3-Deoxy-D-manno-octulosonic-acid transferase, N-terminal domain"/>
    <property type="match status" value="1"/>
</dbReference>
<dbReference type="EC" id="2.4.99.12" evidence="4 12"/>
<dbReference type="FunFam" id="3.40.50.11720:FF:000001">
    <property type="entry name" value="3-deoxy-D-manno-octulosonic acid transferase"/>
    <property type="match status" value="1"/>
</dbReference>
<comment type="function">
    <text evidence="12">Involved in lipopolysaccharide (LPS) biosynthesis. Catalyzes the transfer of 3-deoxy-D-manno-octulosonate (Kdo) residue(s) from CMP-Kdo to lipid IV(A), the tetraacyldisaccharide-1,4'-bisphosphate precursor of lipid A.</text>
</comment>
<dbReference type="FunFam" id="3.40.50.2000:FF:000032">
    <property type="entry name" value="3-deoxy-D-manno-octulosonic acid transferase"/>
    <property type="match status" value="1"/>
</dbReference>
<evidence type="ECO:0000256" key="1">
    <source>
        <dbReference type="ARBA" id="ARBA00004388"/>
    </source>
</evidence>
<dbReference type="InterPro" id="IPR007507">
    <property type="entry name" value="Glycos_transf_N"/>
</dbReference>
<dbReference type="SUPFAM" id="SSF53756">
    <property type="entry name" value="UDP-Glycosyltransferase/glycogen phosphorylase"/>
    <property type="match status" value="1"/>
</dbReference>
<dbReference type="GO" id="GO:0009244">
    <property type="term" value="P:lipopolysaccharide core region biosynthetic process"/>
    <property type="evidence" value="ECO:0007669"/>
    <property type="project" value="UniProtKB-UniRule"/>
</dbReference>
<evidence type="ECO:0000313" key="14">
    <source>
        <dbReference type="EMBL" id="SFR85471.1"/>
    </source>
</evidence>
<reference evidence="14 15" key="1">
    <citation type="submission" date="2016-10" db="EMBL/GenBank/DDBJ databases">
        <authorList>
            <person name="de Groot N.N."/>
        </authorList>
    </citation>
    <scope>NUCLEOTIDE SEQUENCE [LARGE SCALE GENOMIC DNA]</scope>
    <source>
        <strain evidence="14 15">CGMCC 1.9167</strain>
    </source>
</reference>
<evidence type="ECO:0000259" key="13">
    <source>
        <dbReference type="Pfam" id="PF04413"/>
    </source>
</evidence>
<evidence type="ECO:0000256" key="4">
    <source>
        <dbReference type="ARBA" id="ARBA00012621"/>
    </source>
</evidence>
<comment type="subcellular location">
    <subcellularLocation>
        <location evidence="1">Cell inner membrane</location>
        <topology evidence="1">Single-pass membrane protein</topology>
        <orientation evidence="1">Cytoplasmic side</orientation>
    </subcellularLocation>
    <subcellularLocation>
        <location evidence="12">Cell membrane</location>
    </subcellularLocation>
</comment>
<dbReference type="Gene3D" id="3.40.50.2000">
    <property type="entry name" value="Glycogen Phosphorylase B"/>
    <property type="match status" value="1"/>
</dbReference>